<evidence type="ECO:0000313" key="4">
    <source>
        <dbReference type="Proteomes" id="UP000307087"/>
    </source>
</evidence>
<keyword evidence="1" id="KW-0812">Transmembrane</keyword>
<keyword evidence="3" id="KW-0378">Hydrolase</keyword>
<gene>
    <name evidence="3" type="ORF">E9934_08015</name>
</gene>
<evidence type="ECO:0000313" key="3">
    <source>
        <dbReference type="EMBL" id="THV14604.1"/>
    </source>
</evidence>
<reference evidence="3 4" key="1">
    <citation type="journal article" date="2009" name="Int. J. Syst. Evol. Microbiol.">
        <title>Nocardioides caeni sp. nov., isolated from wastewater.</title>
        <authorList>
            <person name="Yoon J.H."/>
            <person name="Kang S.J."/>
            <person name="Park S."/>
            <person name="Kim W."/>
            <person name="Oh T.K."/>
        </authorList>
    </citation>
    <scope>NUCLEOTIDE SEQUENCE [LARGE SCALE GENOMIC DNA]</scope>
    <source>
        <strain evidence="3 4">DSM 23134</strain>
    </source>
</reference>
<dbReference type="OrthoDB" id="4407663at2"/>
<feature type="transmembrane region" description="Helical" evidence="1">
    <location>
        <begin position="49"/>
        <end position="68"/>
    </location>
</feature>
<dbReference type="EMBL" id="STGW01000004">
    <property type="protein sequence ID" value="THV14604.1"/>
    <property type="molecule type" value="Genomic_DNA"/>
</dbReference>
<keyword evidence="3" id="KW-0482">Metalloprotease</keyword>
<feature type="transmembrane region" description="Helical" evidence="1">
    <location>
        <begin position="74"/>
        <end position="93"/>
    </location>
</feature>
<evidence type="ECO:0000256" key="1">
    <source>
        <dbReference type="SAM" id="Phobius"/>
    </source>
</evidence>
<feature type="transmembrane region" description="Helical" evidence="1">
    <location>
        <begin position="187"/>
        <end position="216"/>
    </location>
</feature>
<dbReference type="Pfam" id="PF02517">
    <property type="entry name" value="Rce1-like"/>
    <property type="match status" value="1"/>
</dbReference>
<keyword evidence="1" id="KW-0472">Membrane</keyword>
<keyword evidence="3" id="KW-0645">Protease</keyword>
<proteinExistence type="predicted"/>
<comment type="caution">
    <text evidence="3">The sequence shown here is derived from an EMBL/GenBank/DDBJ whole genome shotgun (WGS) entry which is preliminary data.</text>
</comment>
<name>A0A4S8NHU8_9ACTN</name>
<organism evidence="3 4">
    <name type="scientific">Nocardioides caeni</name>
    <dbReference type="NCBI Taxonomy" id="574700"/>
    <lineage>
        <taxon>Bacteria</taxon>
        <taxon>Bacillati</taxon>
        <taxon>Actinomycetota</taxon>
        <taxon>Actinomycetes</taxon>
        <taxon>Propionibacteriales</taxon>
        <taxon>Nocardioidaceae</taxon>
        <taxon>Nocardioides</taxon>
    </lineage>
</organism>
<dbReference type="GO" id="GO:0006508">
    <property type="term" value="P:proteolysis"/>
    <property type="evidence" value="ECO:0007669"/>
    <property type="project" value="UniProtKB-KW"/>
</dbReference>
<dbReference type="GO" id="GO:0008237">
    <property type="term" value="F:metallopeptidase activity"/>
    <property type="evidence" value="ECO:0007669"/>
    <property type="project" value="UniProtKB-KW"/>
</dbReference>
<evidence type="ECO:0000259" key="2">
    <source>
        <dbReference type="Pfam" id="PF02517"/>
    </source>
</evidence>
<feature type="domain" description="CAAX prenyl protease 2/Lysostaphin resistance protein A-like" evidence="2">
    <location>
        <begin position="155"/>
        <end position="239"/>
    </location>
</feature>
<feature type="transmembrane region" description="Helical" evidence="1">
    <location>
        <begin position="228"/>
        <end position="250"/>
    </location>
</feature>
<dbReference type="AlphaFoldDB" id="A0A4S8NHU8"/>
<dbReference type="GO" id="GO:0080120">
    <property type="term" value="P:CAAX-box protein maturation"/>
    <property type="evidence" value="ECO:0007669"/>
    <property type="project" value="UniProtKB-ARBA"/>
</dbReference>
<feature type="transmembrane region" description="Helical" evidence="1">
    <location>
        <begin position="155"/>
        <end position="175"/>
    </location>
</feature>
<dbReference type="GO" id="GO:0004175">
    <property type="term" value="F:endopeptidase activity"/>
    <property type="evidence" value="ECO:0007669"/>
    <property type="project" value="UniProtKB-ARBA"/>
</dbReference>
<accession>A0A4S8NHU8</accession>
<dbReference type="Proteomes" id="UP000307087">
    <property type="component" value="Unassembled WGS sequence"/>
</dbReference>
<dbReference type="InterPro" id="IPR003675">
    <property type="entry name" value="Rce1/LyrA-like_dom"/>
</dbReference>
<protein>
    <submittedName>
        <fullName evidence="3">CPBP family intramembrane metalloprotease</fullName>
    </submittedName>
</protein>
<feature type="transmembrane region" description="Helical" evidence="1">
    <location>
        <begin position="114"/>
        <end position="135"/>
    </location>
</feature>
<keyword evidence="4" id="KW-1185">Reference proteome</keyword>
<sequence length="251" mass="26873">MASGLPARSPRSLARREGGAVRRWVSRSLWDVVPRDQRDTVEVLRRRQWVTVGVVLLGAVMLAISLRIEPGNVWFYPAALAMAAVWAVGALLSGPLHLGRIAAGAHDTTLVRPVVAPVLLGLLLAALFVVGGLVVREIPWLDRQVRSVLDFADQGSVPLLLLITVVNGIAEELFFRGAVYAAVTRHPVIWSTLAYVVATLATGNVMLAFAAILLGAVVGLQRRASGGILAPILTHCTWSTAMLFALPLLFG</sequence>
<keyword evidence="1" id="KW-1133">Transmembrane helix</keyword>